<comment type="caution">
    <text evidence="3">The sequence shown here is derived from an EMBL/GenBank/DDBJ whole genome shotgun (WGS) entry which is preliminary data.</text>
</comment>
<dbReference type="Pfam" id="PF26536">
    <property type="entry name" value="DSRM_REH2"/>
    <property type="match status" value="3"/>
</dbReference>
<protein>
    <recommendedName>
        <fullName evidence="2">REH2 DRSM domain-containing protein</fullName>
    </recommendedName>
</protein>
<feature type="compositionally biased region" description="Low complexity" evidence="1">
    <location>
        <begin position="332"/>
        <end position="353"/>
    </location>
</feature>
<dbReference type="GeneID" id="26907055"/>
<feature type="region of interest" description="Disordered" evidence="1">
    <location>
        <begin position="377"/>
        <end position="410"/>
    </location>
</feature>
<gene>
    <name evidence="3" type="ORF">ABB37_06769</name>
</gene>
<dbReference type="PANTHER" id="PTHR42260">
    <property type="entry name" value="DRBM DOMAIN-CONTAINING PROTEIN-RELATED"/>
    <property type="match status" value="1"/>
</dbReference>
<dbReference type="VEuPathDB" id="TriTrypDB:LpyrH10_15_1790"/>
<evidence type="ECO:0000256" key="1">
    <source>
        <dbReference type="SAM" id="MobiDB-lite"/>
    </source>
</evidence>
<feature type="region of interest" description="Disordered" evidence="1">
    <location>
        <begin position="332"/>
        <end position="365"/>
    </location>
</feature>
<dbReference type="Proteomes" id="UP000037923">
    <property type="component" value="Unassembled WGS sequence"/>
</dbReference>
<feature type="domain" description="REH2 DRSM" evidence="2">
    <location>
        <begin position="158"/>
        <end position="292"/>
    </location>
</feature>
<evidence type="ECO:0000259" key="2">
    <source>
        <dbReference type="Pfam" id="PF26536"/>
    </source>
</evidence>
<name>A0A0N0DTV3_LEPPY</name>
<evidence type="ECO:0000313" key="4">
    <source>
        <dbReference type="Proteomes" id="UP000037923"/>
    </source>
</evidence>
<organism evidence="3 4">
    <name type="scientific">Leptomonas pyrrhocoris</name>
    <name type="common">Firebug parasite</name>
    <dbReference type="NCBI Taxonomy" id="157538"/>
    <lineage>
        <taxon>Eukaryota</taxon>
        <taxon>Discoba</taxon>
        <taxon>Euglenozoa</taxon>
        <taxon>Kinetoplastea</taxon>
        <taxon>Metakinetoplastina</taxon>
        <taxon>Trypanosomatida</taxon>
        <taxon>Trypanosomatidae</taxon>
        <taxon>Leishmaniinae</taxon>
        <taxon>Leptomonas</taxon>
    </lineage>
</organism>
<feature type="region of interest" description="Disordered" evidence="1">
    <location>
        <begin position="1184"/>
        <end position="1208"/>
    </location>
</feature>
<dbReference type="OrthoDB" id="272821at2759"/>
<keyword evidence="4" id="KW-1185">Reference proteome</keyword>
<sequence length="1208" mass="130299">MPRQLLRHARLQLQRRSTAVLSPFILAHLGAGRARDGKLRSYQAFLQYSVVAALQTVHTDSRRYSSRATLDPSASSSTPEPELISLDCIEVITTTTTTSVETSTDTFRTTTEQVSSFTVGEVGNAEILPDASCSTTTETHAAPSATRASSAAVAPGLYCDVHTLDPFARGRVANFIRRMGRVEGDIFRVKEVPPADETASAGRVLPRHYVATCRIPLPEPHGFHIAQGLGEDRKEAELLAAMHAERVCDALGVPLFRLKTAQLKHAEAVRLKEGRYAPLPDDPVKPLGTPVPPPLRLLRSPPPPSSSPASNERASQQSPASLHVDIPAVAVAEAASQSSSSKQSNSGASSSHSLNHDFPSKETIGAPLSSDYSAIKNTVSSEGSPRSAKCSASVSPALEANDGPGSPPPFTWPTAHPTTFLSRCPNLNESRCHDPYQLCAAYAPTFSDAEHAARVQAYASTVVYPWQSGWEGVMDAHEEVAASSMRGNGLAAGGDASLPSATVAAAVAAVTSVQFDPTESGMWQMVNDRNLRCSPTPEDALVLPYVFDGPHALARVTEYYQQHDTTLAEHLKVRQVTTPGLTTRMSEAELRLIGVSVTARGKSQTEEMAVRLAAMHAELLVDALGLPLFPKDDKRQARHAAVVAGYGRWATDPLGGSTASPNPHDALPRPLKSQIGTDDIWLSADASPQMRGRRTESEHIIATHNFVVAQTRDAIEVNPPSELLEEAYAMLREWQTHIARSRYTNLYVLFDMNDRVFRATTITPVPARFGPRGGTAIGSTAKKAMQLCALHAMDTLCALGVPLCVDAAQERRYVQRRAALGQVIPHALDAATLLKKKGAATPSEVSFGVSPPSSSTPTLTTPYLPSYYLEGHQVRLPPPFADTVHAKQLRLPQDFCLYSADNDEELSSVGNEVKICVENYLKYCMNTRLSELRAVMASMRISNPPYTSPYLRPTPAAPQDAGLPKDEIANTELWAATYLQNAPPSVLFTTDVPPLRSHCVAYLQLPLPGPFLTTTAAAERKDGPPQCACVTAAAKVRSADGSAGSAKCQLRNPTYVIAAGMSLKRKDAVRACYLHAASLLYTLGIDVLALFPVGVSRHRCVPNYAALEKYLGKEAVVIIPPYTPDGERNTQPLRNAPAYAGAWVDLDGTERQDGDGGSARAPPRAVLHKIMKAFLEDPRHITLPRRRQAAGPNSPFMPVQRRQRKPGL</sequence>
<dbReference type="RefSeq" id="XP_015656453.1">
    <property type="nucleotide sequence ID" value="XM_015805160.1"/>
</dbReference>
<feature type="compositionally biased region" description="Polar residues" evidence="1">
    <location>
        <begin position="309"/>
        <end position="320"/>
    </location>
</feature>
<evidence type="ECO:0000313" key="3">
    <source>
        <dbReference type="EMBL" id="KPA78014.1"/>
    </source>
</evidence>
<feature type="region of interest" description="Disordered" evidence="1">
    <location>
        <begin position="276"/>
        <end position="320"/>
    </location>
</feature>
<feature type="compositionally biased region" description="Pro residues" evidence="1">
    <location>
        <begin position="289"/>
        <end position="306"/>
    </location>
</feature>
<dbReference type="InterPro" id="IPR058737">
    <property type="entry name" value="DSRM_REH2"/>
</dbReference>
<feature type="compositionally biased region" description="Polar residues" evidence="1">
    <location>
        <begin position="377"/>
        <end position="394"/>
    </location>
</feature>
<dbReference type="EMBL" id="LGTL01000015">
    <property type="protein sequence ID" value="KPA78014.1"/>
    <property type="molecule type" value="Genomic_DNA"/>
</dbReference>
<dbReference type="PANTHER" id="PTHR42260:SF2">
    <property type="entry name" value="DRBM DOMAIN-CONTAINING PROTEIN"/>
    <property type="match status" value="1"/>
</dbReference>
<accession>A0A0N0DTV3</accession>
<dbReference type="OMA" id="MRCSPTP"/>
<feature type="domain" description="REH2 DRSM" evidence="2">
    <location>
        <begin position="551"/>
        <end position="654"/>
    </location>
</feature>
<dbReference type="AlphaFoldDB" id="A0A0N0DTV3"/>
<reference evidence="3 4" key="1">
    <citation type="submission" date="2015-07" db="EMBL/GenBank/DDBJ databases">
        <title>High-quality genome of monoxenous trypanosomatid Leptomonas pyrrhocoris.</title>
        <authorList>
            <person name="Flegontov P."/>
            <person name="Butenko A."/>
            <person name="Firsov S."/>
            <person name="Vlcek C."/>
            <person name="Logacheva M.D."/>
            <person name="Field M."/>
            <person name="Filatov D."/>
            <person name="Flegontova O."/>
            <person name="Gerasimov E."/>
            <person name="Jackson A.P."/>
            <person name="Kelly S."/>
            <person name="Opperdoes F."/>
            <person name="O'Reilly A."/>
            <person name="Votypka J."/>
            <person name="Yurchenko V."/>
            <person name="Lukes J."/>
        </authorList>
    </citation>
    <scope>NUCLEOTIDE SEQUENCE [LARGE SCALE GENOMIC DNA]</scope>
    <source>
        <strain evidence="3">H10</strain>
    </source>
</reference>
<feature type="domain" description="REH2 DRSM" evidence="2">
    <location>
        <begin position="753"/>
        <end position="829"/>
    </location>
</feature>
<proteinExistence type="predicted"/>